<name>A0ABW7BY55_9ACTN</name>
<evidence type="ECO:0000313" key="4">
    <source>
        <dbReference type="EMBL" id="MFG3192446.1"/>
    </source>
</evidence>
<dbReference type="EMBL" id="JBICZW010000019">
    <property type="protein sequence ID" value="MFG3192446.1"/>
    <property type="molecule type" value="Genomic_DNA"/>
</dbReference>
<gene>
    <name evidence="4" type="ORF">ACGFYS_26280</name>
</gene>
<organism evidence="4 5">
    <name type="scientific">Streptomyces omiyaensis</name>
    <dbReference type="NCBI Taxonomy" id="68247"/>
    <lineage>
        <taxon>Bacteria</taxon>
        <taxon>Bacillati</taxon>
        <taxon>Actinomycetota</taxon>
        <taxon>Actinomycetes</taxon>
        <taxon>Kitasatosporales</taxon>
        <taxon>Streptomycetaceae</taxon>
        <taxon>Streptomyces</taxon>
    </lineage>
</organism>
<feature type="transmembrane region" description="Helical" evidence="2">
    <location>
        <begin position="141"/>
        <end position="166"/>
    </location>
</feature>
<keyword evidence="2" id="KW-0812">Transmembrane</keyword>
<evidence type="ECO:0000259" key="3">
    <source>
        <dbReference type="Pfam" id="PF20182"/>
    </source>
</evidence>
<reference evidence="4 5" key="1">
    <citation type="submission" date="2024-10" db="EMBL/GenBank/DDBJ databases">
        <title>The Natural Products Discovery Center: Release of the First 8490 Sequenced Strains for Exploring Actinobacteria Biosynthetic Diversity.</title>
        <authorList>
            <person name="Kalkreuter E."/>
            <person name="Kautsar S.A."/>
            <person name="Yang D."/>
            <person name="Bader C.D."/>
            <person name="Teijaro C.N."/>
            <person name="Fluegel L."/>
            <person name="Davis C.M."/>
            <person name="Simpson J.R."/>
            <person name="Lauterbach L."/>
            <person name="Steele A.D."/>
            <person name="Gui C."/>
            <person name="Meng S."/>
            <person name="Li G."/>
            <person name="Viehrig K."/>
            <person name="Ye F."/>
            <person name="Su P."/>
            <person name="Kiefer A.F."/>
            <person name="Nichols A."/>
            <person name="Cepeda A.J."/>
            <person name="Yan W."/>
            <person name="Fan B."/>
            <person name="Jiang Y."/>
            <person name="Adhikari A."/>
            <person name="Zheng C.-J."/>
            <person name="Schuster L."/>
            <person name="Cowan T.M."/>
            <person name="Smanski M.J."/>
            <person name="Chevrette M.G."/>
            <person name="De Carvalho L.P.S."/>
            <person name="Shen B."/>
        </authorList>
    </citation>
    <scope>NUCLEOTIDE SEQUENCE [LARGE SCALE GENOMIC DNA]</scope>
    <source>
        <strain evidence="4 5">NPDC048229</strain>
    </source>
</reference>
<dbReference type="NCBIfam" id="NF042915">
    <property type="entry name" value="MAB_1171c_fam"/>
    <property type="match status" value="1"/>
</dbReference>
<keyword evidence="2" id="KW-0472">Membrane</keyword>
<feature type="transmembrane region" description="Helical" evidence="2">
    <location>
        <begin position="12"/>
        <end position="29"/>
    </location>
</feature>
<feature type="transmembrane region" description="Helical" evidence="2">
    <location>
        <begin position="173"/>
        <end position="192"/>
    </location>
</feature>
<feature type="transmembrane region" description="Helical" evidence="2">
    <location>
        <begin position="212"/>
        <end position="234"/>
    </location>
</feature>
<feature type="domain" description="DUF6545" evidence="3">
    <location>
        <begin position="238"/>
        <end position="387"/>
    </location>
</feature>
<proteinExistence type="predicted"/>
<dbReference type="Pfam" id="PF20182">
    <property type="entry name" value="DUF6545"/>
    <property type="match status" value="1"/>
</dbReference>
<feature type="transmembrane region" description="Helical" evidence="2">
    <location>
        <begin position="79"/>
        <end position="96"/>
    </location>
</feature>
<feature type="region of interest" description="Disordered" evidence="1">
    <location>
        <begin position="388"/>
        <end position="408"/>
    </location>
</feature>
<sequence>MLSSYLTGFGTWLAYPGCLCICIAALLRAAPSLRSADQRGLWLAVATAGVAMVLDLPVVTGTARDLTGTGHAVDLVRNLTGVVSAGAVLFFVSAPVGSRRLRAGLFGATGTVMVVLTVLDLTAPAHPAHSVIAAGGPAPSFAYWLTLIGTHMVANAVCLIVCCWYGLRTDDRLLAAALWLFAAGTAFAGLFWTGRLLRLVLDVEWVWPYLPLMINLHAVLRATAILVPTVVALVRAVTDARTVWSLWPLWHALVGAVPHVVLTGRRTRLLELLWPPIPRRLLAYRKLIEIRDAMLELDHYVPSGLTLLARDHVRRHGLTPAQADAAVLACVMKEARRAKLAGVSRCAMEAESFPRGAAPLLLTRQDHPTTLTAEKTHLIDLARAYTSPPARSFAPTPSGRGAASARGD</sequence>
<keyword evidence="2" id="KW-1133">Transmembrane helix</keyword>
<dbReference type="RefSeq" id="WP_392012563.1">
    <property type="nucleotide sequence ID" value="NZ_JBIBSS010000011.1"/>
</dbReference>
<evidence type="ECO:0000256" key="2">
    <source>
        <dbReference type="SAM" id="Phobius"/>
    </source>
</evidence>
<keyword evidence="5" id="KW-1185">Reference proteome</keyword>
<protein>
    <submittedName>
        <fullName evidence="4">MAB_1171c family putative transporter</fullName>
    </submittedName>
</protein>
<evidence type="ECO:0000256" key="1">
    <source>
        <dbReference type="SAM" id="MobiDB-lite"/>
    </source>
</evidence>
<dbReference type="InterPro" id="IPR046675">
    <property type="entry name" value="DUF6545"/>
</dbReference>
<feature type="transmembrane region" description="Helical" evidence="2">
    <location>
        <begin position="41"/>
        <end position="59"/>
    </location>
</feature>
<comment type="caution">
    <text evidence="4">The sequence shown here is derived from an EMBL/GenBank/DDBJ whole genome shotgun (WGS) entry which is preliminary data.</text>
</comment>
<evidence type="ECO:0000313" key="5">
    <source>
        <dbReference type="Proteomes" id="UP001604282"/>
    </source>
</evidence>
<dbReference type="Proteomes" id="UP001604282">
    <property type="component" value="Unassembled WGS sequence"/>
</dbReference>
<feature type="transmembrane region" description="Helical" evidence="2">
    <location>
        <begin position="103"/>
        <end position="121"/>
    </location>
</feature>
<dbReference type="InterPro" id="IPR050039">
    <property type="entry name" value="MAB_1171c-like"/>
</dbReference>
<accession>A0ABW7BY55</accession>